<sequence>MRLHPSGPHAVPRPGAGAMLGRVRILRALAATLLLVLCPAPGTAVAAPVERLYGSANRTFATTERRVALTFNAAWDTAGIDEVLRTLRRYGAPATFFPTGEFAERHPDAVRAMAGQGGIGSHSHTHPHFTGLSRDGVEREVTAADRALRAAGAVPLPFFRFPYGEATPQGIAHVNSLGFADIEWTTDTKGYVGTAGGMTVEKAVQRVADVLAPGAIVQMHVGSGDGSGQVLDAEALPRIIELVRSRGYDISDLRALLDPPAARGSRSAPARPARAADAAAASRRRAGR</sequence>
<dbReference type="Proteomes" id="UP001501102">
    <property type="component" value="Unassembled WGS sequence"/>
</dbReference>
<proteinExistence type="predicted"/>
<dbReference type="CDD" id="cd10917">
    <property type="entry name" value="CE4_NodB_like_6s_7s"/>
    <property type="match status" value="1"/>
</dbReference>
<evidence type="ECO:0000256" key="1">
    <source>
        <dbReference type="ARBA" id="ARBA00022723"/>
    </source>
</evidence>
<dbReference type="InterPro" id="IPR002509">
    <property type="entry name" value="NODB_dom"/>
</dbReference>
<feature type="compositionally biased region" description="Low complexity" evidence="3">
    <location>
        <begin position="259"/>
        <end position="281"/>
    </location>
</feature>
<feature type="domain" description="NodB homology" evidence="4">
    <location>
        <begin position="65"/>
        <end position="251"/>
    </location>
</feature>
<dbReference type="Pfam" id="PF01522">
    <property type="entry name" value="Polysacc_deac_1"/>
    <property type="match status" value="1"/>
</dbReference>
<evidence type="ECO:0000313" key="5">
    <source>
        <dbReference type="EMBL" id="GAA2925243.1"/>
    </source>
</evidence>
<feature type="region of interest" description="Disordered" evidence="3">
    <location>
        <begin position="259"/>
        <end position="288"/>
    </location>
</feature>
<keyword evidence="2" id="KW-0378">Hydrolase</keyword>
<gene>
    <name evidence="5" type="ORF">GCM10020221_21500</name>
</gene>
<evidence type="ECO:0000313" key="6">
    <source>
        <dbReference type="Proteomes" id="UP001501102"/>
    </source>
</evidence>
<dbReference type="PANTHER" id="PTHR10587:SF133">
    <property type="entry name" value="CHITIN DEACETYLASE 1-RELATED"/>
    <property type="match status" value="1"/>
</dbReference>
<keyword evidence="6" id="KW-1185">Reference proteome</keyword>
<evidence type="ECO:0000259" key="4">
    <source>
        <dbReference type="PROSITE" id="PS51677"/>
    </source>
</evidence>
<dbReference type="SUPFAM" id="SSF88713">
    <property type="entry name" value="Glycoside hydrolase/deacetylase"/>
    <property type="match status" value="1"/>
</dbReference>
<dbReference type="PANTHER" id="PTHR10587">
    <property type="entry name" value="GLYCOSYL TRANSFERASE-RELATED"/>
    <property type="match status" value="1"/>
</dbReference>
<dbReference type="EMBL" id="BAAAXZ010000081">
    <property type="protein sequence ID" value="GAA2925243.1"/>
    <property type="molecule type" value="Genomic_DNA"/>
</dbReference>
<accession>A0ABN3WTV4</accession>
<dbReference type="InterPro" id="IPR011330">
    <property type="entry name" value="Glyco_hydro/deAcase_b/a-brl"/>
</dbReference>
<dbReference type="PROSITE" id="PS51677">
    <property type="entry name" value="NODB"/>
    <property type="match status" value="1"/>
</dbReference>
<organism evidence="5 6">
    <name type="scientific">Streptomyces thioluteus</name>
    <dbReference type="NCBI Taxonomy" id="66431"/>
    <lineage>
        <taxon>Bacteria</taxon>
        <taxon>Bacillati</taxon>
        <taxon>Actinomycetota</taxon>
        <taxon>Actinomycetes</taxon>
        <taxon>Kitasatosporales</taxon>
        <taxon>Streptomycetaceae</taxon>
        <taxon>Streptomyces</taxon>
    </lineage>
</organism>
<keyword evidence="1" id="KW-0479">Metal-binding</keyword>
<dbReference type="InterPro" id="IPR050248">
    <property type="entry name" value="Polysacc_deacetylase_ArnD"/>
</dbReference>
<protein>
    <recommendedName>
        <fullName evidence="4">NodB homology domain-containing protein</fullName>
    </recommendedName>
</protein>
<reference evidence="5 6" key="1">
    <citation type="journal article" date="2019" name="Int. J. Syst. Evol. Microbiol.">
        <title>The Global Catalogue of Microorganisms (GCM) 10K type strain sequencing project: providing services to taxonomists for standard genome sequencing and annotation.</title>
        <authorList>
            <consortium name="The Broad Institute Genomics Platform"/>
            <consortium name="The Broad Institute Genome Sequencing Center for Infectious Disease"/>
            <person name="Wu L."/>
            <person name="Ma J."/>
        </authorList>
    </citation>
    <scope>NUCLEOTIDE SEQUENCE [LARGE SCALE GENOMIC DNA]</scope>
    <source>
        <strain evidence="5 6">JCM 4087</strain>
    </source>
</reference>
<name>A0ABN3WTV4_STRTU</name>
<evidence type="ECO:0000256" key="2">
    <source>
        <dbReference type="ARBA" id="ARBA00022801"/>
    </source>
</evidence>
<evidence type="ECO:0000256" key="3">
    <source>
        <dbReference type="SAM" id="MobiDB-lite"/>
    </source>
</evidence>
<dbReference type="Gene3D" id="3.20.20.370">
    <property type="entry name" value="Glycoside hydrolase/deacetylase"/>
    <property type="match status" value="1"/>
</dbReference>
<comment type="caution">
    <text evidence="5">The sequence shown here is derived from an EMBL/GenBank/DDBJ whole genome shotgun (WGS) entry which is preliminary data.</text>
</comment>